<gene>
    <name evidence="2" type="ORF">HMPREF9138_02021</name>
</gene>
<sequence length="118" mass="13575">MKIHMLGLILLRLAIVAAIVGMVMGLWNLIIPTVTGWTAINYWQALGLTVLFHLLMVKPLRPHRAPYENDPCLIRKISGSKRAEMRNTILRLRKKVSKMSPEERKAFVKRIMDVDVKE</sequence>
<dbReference type="PATRIC" id="fig|857291.3.peg.2018"/>
<protein>
    <submittedName>
        <fullName evidence="2">Uncharacterized protein</fullName>
    </submittedName>
</protein>
<name>G6AIU4_9BACT</name>
<comment type="caution">
    <text evidence="2">The sequence shown here is derived from an EMBL/GenBank/DDBJ whole genome shotgun (WGS) entry which is preliminary data.</text>
</comment>
<keyword evidence="1" id="KW-0472">Membrane</keyword>
<feature type="transmembrane region" description="Helical" evidence="1">
    <location>
        <begin position="7"/>
        <end position="27"/>
    </location>
</feature>
<dbReference type="EMBL" id="AFXP01000022">
    <property type="protein sequence ID" value="EHG15413.1"/>
    <property type="molecule type" value="Genomic_DNA"/>
</dbReference>
<dbReference type="HOGENOM" id="CLU_2070965_0_0_10"/>
<reference evidence="2 3" key="1">
    <citation type="submission" date="2011-10" db="EMBL/GenBank/DDBJ databases">
        <title>The Genome Sequence of Prevotella histicola F0411.</title>
        <authorList>
            <consortium name="The Broad Institute Genome Sequencing Platform"/>
            <person name="Earl A."/>
            <person name="Ward D."/>
            <person name="Feldgarden M."/>
            <person name="Gevers D."/>
            <person name="Izard J."/>
            <person name="Ganesan A."/>
            <person name="Blanton J.M."/>
            <person name="Baranova O.V."/>
            <person name="Tanner A.C."/>
            <person name="Mathney J.M.J."/>
            <person name="Dewhirst F.E."/>
            <person name="Young S.K."/>
            <person name="Zeng Q."/>
            <person name="Gargeya S."/>
            <person name="Fitzgerald M."/>
            <person name="Haas B."/>
            <person name="Abouelleil A."/>
            <person name="Alvarado L."/>
            <person name="Arachchi H.M."/>
            <person name="Berlin A."/>
            <person name="Brown A."/>
            <person name="Chapman S.B."/>
            <person name="Chen Z."/>
            <person name="Dunbar C."/>
            <person name="Freedman E."/>
            <person name="Gearin G."/>
            <person name="Gellesch M."/>
            <person name="Goldberg J."/>
            <person name="Griggs A."/>
            <person name="Gujja S."/>
            <person name="Heiman D."/>
            <person name="Howarth C."/>
            <person name="Larson L."/>
            <person name="Lui A."/>
            <person name="MacDonald P.J.P."/>
            <person name="Montmayeur A."/>
            <person name="Murphy C."/>
            <person name="Neiman D."/>
            <person name="Pearson M."/>
            <person name="Priest M."/>
            <person name="Roberts A."/>
            <person name="Saif S."/>
            <person name="Shea T."/>
            <person name="Shenoy N."/>
            <person name="Sisk P."/>
            <person name="Stolte C."/>
            <person name="Sykes S."/>
            <person name="Wortman J."/>
            <person name="Nusbaum C."/>
            <person name="Birren B."/>
        </authorList>
    </citation>
    <scope>NUCLEOTIDE SEQUENCE [LARGE SCALE GENOMIC DNA]</scope>
    <source>
        <strain evidence="2 3">F0411</strain>
    </source>
</reference>
<organism evidence="2 3">
    <name type="scientific">Prevotella histicola F0411</name>
    <dbReference type="NCBI Taxonomy" id="857291"/>
    <lineage>
        <taxon>Bacteria</taxon>
        <taxon>Pseudomonadati</taxon>
        <taxon>Bacteroidota</taxon>
        <taxon>Bacteroidia</taxon>
        <taxon>Bacteroidales</taxon>
        <taxon>Prevotellaceae</taxon>
        <taxon>Prevotella</taxon>
    </lineage>
</organism>
<evidence type="ECO:0000313" key="3">
    <source>
        <dbReference type="Proteomes" id="UP000004597"/>
    </source>
</evidence>
<dbReference type="AlphaFoldDB" id="G6AIU4"/>
<dbReference type="Proteomes" id="UP000004597">
    <property type="component" value="Unassembled WGS sequence"/>
</dbReference>
<keyword evidence="1" id="KW-1133">Transmembrane helix</keyword>
<accession>G6AIU4</accession>
<evidence type="ECO:0000313" key="2">
    <source>
        <dbReference type="EMBL" id="EHG15413.1"/>
    </source>
</evidence>
<keyword evidence="3" id="KW-1185">Reference proteome</keyword>
<evidence type="ECO:0000256" key="1">
    <source>
        <dbReference type="SAM" id="Phobius"/>
    </source>
</evidence>
<proteinExistence type="predicted"/>
<keyword evidence="1" id="KW-0812">Transmembrane</keyword>
<dbReference type="STRING" id="857291.HMPREF9138_02021"/>
<feature type="transmembrane region" description="Helical" evidence="1">
    <location>
        <begin position="39"/>
        <end position="57"/>
    </location>
</feature>